<dbReference type="PANTHER" id="PTHR15004:SF0">
    <property type="entry name" value="GLUTAMYL-TRNA(GLN) AMIDOTRANSFERASE SUBUNIT C, MITOCHONDRIAL"/>
    <property type="match status" value="1"/>
</dbReference>
<dbReference type="Gene3D" id="1.10.20.60">
    <property type="entry name" value="Glu-tRNAGln amidotransferase C subunit, N-terminal domain"/>
    <property type="match status" value="1"/>
</dbReference>
<dbReference type="GO" id="GO:0005524">
    <property type="term" value="F:ATP binding"/>
    <property type="evidence" value="ECO:0007669"/>
    <property type="project" value="UniProtKB-KW"/>
</dbReference>
<protein>
    <recommendedName>
        <fullName evidence="1">Aspartyl/glutamyl-tRNA(Asn/Gln) amidotransferase subunit C</fullName>
        <shortName evidence="1">Asp/Glu-ADT subunit C</shortName>
        <ecNumber evidence="1">6.3.5.-</ecNumber>
    </recommendedName>
</protein>
<dbReference type="GO" id="GO:0006412">
    <property type="term" value="P:translation"/>
    <property type="evidence" value="ECO:0007669"/>
    <property type="project" value="UniProtKB-UniRule"/>
</dbReference>
<comment type="catalytic activity">
    <reaction evidence="1">
        <text>L-glutamyl-tRNA(Gln) + L-glutamine + ATP + H2O = L-glutaminyl-tRNA(Gln) + L-glutamate + ADP + phosphate + H(+)</text>
        <dbReference type="Rhea" id="RHEA:17521"/>
        <dbReference type="Rhea" id="RHEA-COMP:9681"/>
        <dbReference type="Rhea" id="RHEA-COMP:9684"/>
        <dbReference type="ChEBI" id="CHEBI:15377"/>
        <dbReference type="ChEBI" id="CHEBI:15378"/>
        <dbReference type="ChEBI" id="CHEBI:29985"/>
        <dbReference type="ChEBI" id="CHEBI:30616"/>
        <dbReference type="ChEBI" id="CHEBI:43474"/>
        <dbReference type="ChEBI" id="CHEBI:58359"/>
        <dbReference type="ChEBI" id="CHEBI:78520"/>
        <dbReference type="ChEBI" id="CHEBI:78521"/>
        <dbReference type="ChEBI" id="CHEBI:456216"/>
    </reaction>
</comment>
<dbReference type="GO" id="GO:0006450">
    <property type="term" value="P:regulation of translational fidelity"/>
    <property type="evidence" value="ECO:0007669"/>
    <property type="project" value="InterPro"/>
</dbReference>
<keyword evidence="2" id="KW-0808">Transferase</keyword>
<dbReference type="GO" id="GO:0050567">
    <property type="term" value="F:glutaminyl-tRNA synthase (glutamine-hydrolyzing) activity"/>
    <property type="evidence" value="ECO:0007669"/>
    <property type="project" value="UniProtKB-UniRule"/>
</dbReference>
<dbReference type="STRING" id="1225476.A1D18_03615"/>
<accession>A0A1J8NJW4</accession>
<proteinExistence type="inferred from homology"/>
<dbReference type="GO" id="GO:0050566">
    <property type="term" value="F:asparaginyl-tRNA synthase (glutamine-hydrolyzing) activity"/>
    <property type="evidence" value="ECO:0007669"/>
    <property type="project" value="RHEA"/>
</dbReference>
<sequence>MVITLENVNKIADLARIQIDPKEATRYLISLQDIFKLASQMDAVDTVSVQPVAHPFGITQRLRPDKITEIVHRKDFQQLTDSTEAGLYCVPLVLE</sequence>
<comment type="subunit">
    <text evidence="1">Heterotrimer of A, B and C subunits.</text>
</comment>
<dbReference type="PANTHER" id="PTHR15004">
    <property type="entry name" value="GLUTAMYL-TRNA(GLN) AMIDOTRANSFERASE SUBUNIT C, MITOCHONDRIAL"/>
    <property type="match status" value="1"/>
</dbReference>
<dbReference type="HAMAP" id="MF_00122">
    <property type="entry name" value="GatC"/>
    <property type="match status" value="1"/>
</dbReference>
<keyword evidence="1" id="KW-0067">ATP-binding</keyword>
<comment type="similarity">
    <text evidence="1">Belongs to the GatC family.</text>
</comment>
<reference evidence="2 3" key="1">
    <citation type="submission" date="2016-03" db="EMBL/GenBank/DDBJ databases">
        <title>Comparative genomics of Rickettsiella.</title>
        <authorList>
            <person name="Chandler C."/>
            <person name="Wang Y."/>
        </authorList>
    </citation>
    <scope>NUCLEOTIDE SEQUENCE [LARGE SCALE GENOMIC DNA]</scope>
    <source>
        <strain evidence="2 3">RCFS May 2013</strain>
    </source>
</reference>
<dbReference type="InterPro" id="IPR003837">
    <property type="entry name" value="GatC"/>
</dbReference>
<dbReference type="GO" id="GO:0070681">
    <property type="term" value="P:glutaminyl-tRNAGln biosynthesis via transamidation"/>
    <property type="evidence" value="ECO:0007669"/>
    <property type="project" value="TreeGrafter"/>
</dbReference>
<dbReference type="EMBL" id="LUKY01000032">
    <property type="protein sequence ID" value="OIZ95194.1"/>
    <property type="molecule type" value="Genomic_DNA"/>
</dbReference>
<dbReference type="RefSeq" id="WP_071662454.1">
    <property type="nucleotide sequence ID" value="NZ_LUKY01000032.1"/>
</dbReference>
<organism evidence="2 3">
    <name type="scientific">Candidatus Rickettsiella isopodorum</name>
    <dbReference type="NCBI Taxonomy" id="1225476"/>
    <lineage>
        <taxon>Bacteria</taxon>
        <taxon>Pseudomonadati</taxon>
        <taxon>Pseudomonadota</taxon>
        <taxon>Gammaproteobacteria</taxon>
        <taxon>Legionellales</taxon>
        <taxon>Coxiellaceae</taxon>
        <taxon>Rickettsiella</taxon>
    </lineage>
</organism>
<dbReference type="GO" id="GO:0016740">
    <property type="term" value="F:transferase activity"/>
    <property type="evidence" value="ECO:0007669"/>
    <property type="project" value="UniProtKB-KW"/>
</dbReference>
<comment type="catalytic activity">
    <reaction evidence="1">
        <text>L-aspartyl-tRNA(Asn) + L-glutamine + ATP + H2O = L-asparaginyl-tRNA(Asn) + L-glutamate + ADP + phosphate + 2 H(+)</text>
        <dbReference type="Rhea" id="RHEA:14513"/>
        <dbReference type="Rhea" id="RHEA-COMP:9674"/>
        <dbReference type="Rhea" id="RHEA-COMP:9677"/>
        <dbReference type="ChEBI" id="CHEBI:15377"/>
        <dbReference type="ChEBI" id="CHEBI:15378"/>
        <dbReference type="ChEBI" id="CHEBI:29985"/>
        <dbReference type="ChEBI" id="CHEBI:30616"/>
        <dbReference type="ChEBI" id="CHEBI:43474"/>
        <dbReference type="ChEBI" id="CHEBI:58359"/>
        <dbReference type="ChEBI" id="CHEBI:78515"/>
        <dbReference type="ChEBI" id="CHEBI:78516"/>
        <dbReference type="ChEBI" id="CHEBI:456216"/>
    </reaction>
</comment>
<gene>
    <name evidence="1" type="primary">gatC</name>
    <name evidence="2" type="ORF">A1D18_03615</name>
</gene>
<keyword evidence="3" id="KW-1185">Reference proteome</keyword>
<name>A0A1J8NJW4_9COXI</name>
<comment type="caution">
    <text evidence="2">The sequence shown here is derived from an EMBL/GenBank/DDBJ whole genome shotgun (WGS) entry which is preliminary data.</text>
</comment>
<dbReference type="EC" id="6.3.5.-" evidence="1"/>
<dbReference type="Proteomes" id="UP000183924">
    <property type="component" value="Unassembled WGS sequence"/>
</dbReference>
<dbReference type="NCBIfam" id="TIGR00135">
    <property type="entry name" value="gatC"/>
    <property type="match status" value="1"/>
</dbReference>
<evidence type="ECO:0000313" key="3">
    <source>
        <dbReference type="Proteomes" id="UP000183924"/>
    </source>
</evidence>
<dbReference type="InterPro" id="IPR036113">
    <property type="entry name" value="Asp/Glu-ADT_sf_sub_c"/>
</dbReference>
<keyword evidence="1" id="KW-0648">Protein biosynthesis</keyword>
<dbReference type="OrthoDB" id="9794326at2"/>
<keyword evidence="1" id="KW-0436">Ligase</keyword>
<dbReference type="SUPFAM" id="SSF141000">
    <property type="entry name" value="Glu-tRNAGln amidotransferase C subunit"/>
    <property type="match status" value="1"/>
</dbReference>
<evidence type="ECO:0000313" key="2">
    <source>
        <dbReference type="EMBL" id="OIZ95194.1"/>
    </source>
</evidence>
<comment type="function">
    <text evidence="1">Allows the formation of correctly charged Asn-tRNA(Asn) or Gln-tRNA(Gln) through the transamidation of misacylated Asp-tRNA(Asn) or Glu-tRNA(Gln) in organisms which lack either or both of asparaginyl-tRNA or glutaminyl-tRNA synthetases. The reaction takes place in the presence of glutamine and ATP through an activated phospho-Asp-tRNA(Asn) or phospho-Glu-tRNA(Gln).</text>
</comment>
<keyword evidence="1" id="KW-0547">Nucleotide-binding</keyword>
<dbReference type="Pfam" id="PF02686">
    <property type="entry name" value="GatC"/>
    <property type="match status" value="1"/>
</dbReference>
<dbReference type="AlphaFoldDB" id="A0A1J8NJW4"/>
<evidence type="ECO:0000256" key="1">
    <source>
        <dbReference type="HAMAP-Rule" id="MF_00122"/>
    </source>
</evidence>